<keyword evidence="3" id="KW-0677">Repeat</keyword>
<sequence length="680" mass="78834">MATERKGKYDPIEMQSPTTPSEQLPPVVPKEEELEDDFDRDFWVHVRKMFNSEKEKSISWSNAMDRVRVARLVKKYKDNGSKPDQDPLLILVKIWPQASKYQGKADLVEPLIQRFAQILLEDDKDMNKKNKYETFRDESEKTKKTLLHYAAERNFYHLARTLIEYCPGLLALKTAAIVSEKKRELLPVEIALDKENDEAAAVMLRHMSHERVQSMFSWRPDPNLQSPRPSQMSFHKILSNPKMKKSTIAILDCMVNPHWPYLPDKKSDYLSIEEEQGIECAWATVPEDPLDYHFFYHVLDSDDCGRPPKIKDTTTNKLVPNPFFNKKAPSCLNIIANSDNIDAVHHPVVRMLIRLKWNAFGQTLLSIRGITYVFFLLVLSFALLQGSTSVDLNEYREPWDRVRAIAEFATFAMVCFYIFEEINQFAREKRMYLKDKYNLSDWIGLLLLLAIIPLRAINHDSQWHVGSVGYLVNFLRIFKFSCVNKTAGLYTNTLFRIVVNDIPRFLCTFAVIFFSFCGALFLSLRASSSQSLLGGFEQVLLSGIRVLAEAQPVAEEYKGYNWLSILLLLTYMGTVIVIMLNILIAQLSTTYAQAKYNAKLQYDVDRMLLLARMENYPFLNLRVKHYKDGDWISELNLAKELLEFTEERHSLETIEQKLNSLRDLMRKIVKTMKPVAVKEQ</sequence>
<evidence type="ECO:0000313" key="9">
    <source>
        <dbReference type="EnsemblMetazoa" id="XP_020893689.1"/>
    </source>
</evidence>
<protein>
    <recommendedName>
        <fullName evidence="8">Ion transport domain-containing protein</fullName>
    </recommendedName>
</protein>
<dbReference type="Proteomes" id="UP000887567">
    <property type="component" value="Unplaced"/>
</dbReference>
<evidence type="ECO:0000259" key="8">
    <source>
        <dbReference type="Pfam" id="PF00520"/>
    </source>
</evidence>
<evidence type="ECO:0000256" key="4">
    <source>
        <dbReference type="ARBA" id="ARBA00022989"/>
    </source>
</evidence>
<dbReference type="PANTHER" id="PTHR10582">
    <property type="entry name" value="TRANSIENT RECEPTOR POTENTIAL ION CHANNEL PROTEIN"/>
    <property type="match status" value="1"/>
</dbReference>
<dbReference type="EnsemblMetazoa" id="XM_021038030.2">
    <property type="protein sequence ID" value="XP_020893689.1"/>
    <property type="gene ID" value="LOC110232815"/>
</dbReference>
<dbReference type="InterPro" id="IPR005821">
    <property type="entry name" value="Ion_trans_dom"/>
</dbReference>
<keyword evidence="2 7" id="KW-0812">Transmembrane</keyword>
<dbReference type="GO" id="GO:0098703">
    <property type="term" value="P:calcium ion import across plasma membrane"/>
    <property type="evidence" value="ECO:0007669"/>
    <property type="project" value="TreeGrafter"/>
</dbReference>
<name>A0A913WT24_EXADI</name>
<dbReference type="AlphaFoldDB" id="A0A913WT24"/>
<keyword evidence="4 7" id="KW-1133">Transmembrane helix</keyword>
<dbReference type="OrthoDB" id="5980322at2759"/>
<feature type="compositionally biased region" description="Basic and acidic residues" evidence="6">
    <location>
        <begin position="1"/>
        <end position="11"/>
    </location>
</feature>
<dbReference type="OMA" id="ILIMINM"/>
<feature type="transmembrane region" description="Helical" evidence="7">
    <location>
        <begin position="402"/>
        <end position="419"/>
    </location>
</feature>
<dbReference type="KEGG" id="epa:110232815"/>
<evidence type="ECO:0000256" key="3">
    <source>
        <dbReference type="ARBA" id="ARBA00022737"/>
    </source>
</evidence>
<keyword evidence="5 7" id="KW-0472">Membrane</keyword>
<evidence type="ECO:0000256" key="1">
    <source>
        <dbReference type="ARBA" id="ARBA00004141"/>
    </source>
</evidence>
<evidence type="ECO:0000256" key="7">
    <source>
        <dbReference type="SAM" id="Phobius"/>
    </source>
</evidence>
<feature type="domain" description="Ion transport" evidence="8">
    <location>
        <begin position="377"/>
        <end position="595"/>
    </location>
</feature>
<feature type="transmembrane region" description="Helical" evidence="7">
    <location>
        <begin position="463"/>
        <end position="484"/>
    </location>
</feature>
<organism evidence="9 10">
    <name type="scientific">Exaiptasia diaphana</name>
    <name type="common">Tropical sea anemone</name>
    <name type="synonym">Aiptasia pulchella</name>
    <dbReference type="NCBI Taxonomy" id="2652724"/>
    <lineage>
        <taxon>Eukaryota</taxon>
        <taxon>Metazoa</taxon>
        <taxon>Cnidaria</taxon>
        <taxon>Anthozoa</taxon>
        <taxon>Hexacorallia</taxon>
        <taxon>Actiniaria</taxon>
        <taxon>Aiptasiidae</taxon>
        <taxon>Exaiptasia</taxon>
    </lineage>
</organism>
<dbReference type="GO" id="GO:0005886">
    <property type="term" value="C:plasma membrane"/>
    <property type="evidence" value="ECO:0007669"/>
    <property type="project" value="TreeGrafter"/>
</dbReference>
<reference evidence="9" key="1">
    <citation type="submission" date="2022-11" db="UniProtKB">
        <authorList>
            <consortium name="EnsemblMetazoa"/>
        </authorList>
    </citation>
    <scope>IDENTIFICATION</scope>
</reference>
<feature type="region of interest" description="Disordered" evidence="6">
    <location>
        <begin position="1"/>
        <end position="33"/>
    </location>
</feature>
<dbReference type="InterPro" id="IPR036770">
    <property type="entry name" value="Ankyrin_rpt-contain_sf"/>
</dbReference>
<evidence type="ECO:0000256" key="5">
    <source>
        <dbReference type="ARBA" id="ARBA00023136"/>
    </source>
</evidence>
<feature type="transmembrane region" description="Helical" evidence="7">
    <location>
        <begin position="439"/>
        <end position="457"/>
    </location>
</feature>
<dbReference type="GeneID" id="110232815"/>
<accession>A0A913WT24</accession>
<evidence type="ECO:0000313" key="10">
    <source>
        <dbReference type="Proteomes" id="UP000887567"/>
    </source>
</evidence>
<dbReference type="GO" id="GO:0005262">
    <property type="term" value="F:calcium channel activity"/>
    <property type="evidence" value="ECO:0007669"/>
    <property type="project" value="TreeGrafter"/>
</dbReference>
<dbReference type="PANTHER" id="PTHR10582:SF2">
    <property type="entry name" value="INACTIVE"/>
    <property type="match status" value="1"/>
</dbReference>
<evidence type="ECO:0000256" key="2">
    <source>
        <dbReference type="ARBA" id="ARBA00022692"/>
    </source>
</evidence>
<proteinExistence type="predicted"/>
<dbReference type="InterPro" id="IPR024862">
    <property type="entry name" value="TRPV"/>
</dbReference>
<feature type="transmembrane region" description="Helical" evidence="7">
    <location>
        <begin position="505"/>
        <end position="524"/>
    </location>
</feature>
<comment type="subcellular location">
    <subcellularLocation>
        <location evidence="1">Membrane</location>
        <topology evidence="1">Multi-pass membrane protein</topology>
    </subcellularLocation>
</comment>
<keyword evidence="10" id="KW-1185">Reference proteome</keyword>
<feature type="transmembrane region" description="Helical" evidence="7">
    <location>
        <begin position="359"/>
        <end position="382"/>
    </location>
</feature>
<dbReference type="RefSeq" id="XP_020893689.1">
    <property type="nucleotide sequence ID" value="XM_021038030.2"/>
</dbReference>
<feature type="transmembrane region" description="Helical" evidence="7">
    <location>
        <begin position="562"/>
        <end position="585"/>
    </location>
</feature>
<evidence type="ECO:0000256" key="6">
    <source>
        <dbReference type="SAM" id="MobiDB-lite"/>
    </source>
</evidence>
<dbReference type="Gene3D" id="1.25.40.20">
    <property type="entry name" value="Ankyrin repeat-containing domain"/>
    <property type="match status" value="1"/>
</dbReference>
<dbReference type="Pfam" id="PF00520">
    <property type="entry name" value="Ion_trans"/>
    <property type="match status" value="1"/>
</dbReference>
<dbReference type="EnsemblMetazoa" id="XM_028657231.1">
    <property type="protein sequence ID" value="XP_028513032.1"/>
    <property type="gene ID" value="LOC110232815"/>
</dbReference>
<dbReference type="RefSeq" id="XP_028513032.1">
    <property type="nucleotide sequence ID" value="XM_028657231.1"/>
</dbReference>